<evidence type="ECO:0000313" key="2">
    <source>
        <dbReference type="Proteomes" id="UP000274515"/>
    </source>
</evidence>
<comment type="caution">
    <text evidence="1">The sequence shown here is derived from an EMBL/GenBank/DDBJ whole genome shotgun (WGS) entry which is preliminary data.</text>
</comment>
<dbReference type="RefSeq" id="WP_125092087.1">
    <property type="nucleotide sequence ID" value="NZ_RSAA01000018.1"/>
</dbReference>
<gene>
    <name evidence="1" type="ORF">EIL87_19820</name>
</gene>
<evidence type="ECO:0008006" key="3">
    <source>
        <dbReference type="Google" id="ProtNLM"/>
    </source>
</evidence>
<dbReference type="AlphaFoldDB" id="A0A3R8PYE0"/>
<sequence>MAYRARAHMPWTRKIGPLKLNGNKHRLTSWGFELGPITWNNRSGWTIDTPGRGYVKLSKKNRRK</sequence>
<reference evidence="1 2" key="1">
    <citation type="submission" date="2018-11" db="EMBL/GenBank/DDBJ databases">
        <title>Saccharopolyspora rhizosphaerae sp. nov., an actinomycete isolated from rhizosphere soil in Thailand.</title>
        <authorList>
            <person name="Intra B."/>
            <person name="Euanorasetr J."/>
            <person name="Take A."/>
            <person name="Inahashi Y."/>
            <person name="Mori M."/>
            <person name="Panbangred W."/>
            <person name="Matsumoto A."/>
        </authorList>
    </citation>
    <scope>NUCLEOTIDE SEQUENCE [LARGE SCALE GENOMIC DNA]</scope>
    <source>
        <strain evidence="1 2">H219</strain>
    </source>
</reference>
<dbReference type="EMBL" id="RSAA01000018">
    <property type="protein sequence ID" value="RRO14554.1"/>
    <property type="molecule type" value="Genomic_DNA"/>
</dbReference>
<evidence type="ECO:0000313" key="1">
    <source>
        <dbReference type="EMBL" id="RRO14554.1"/>
    </source>
</evidence>
<dbReference type="OrthoDB" id="3297468at2"/>
<protein>
    <recommendedName>
        <fullName evidence="3">DUF4236 domain-containing protein</fullName>
    </recommendedName>
</protein>
<accession>A0A3R8PYE0</accession>
<keyword evidence="2" id="KW-1185">Reference proteome</keyword>
<organism evidence="1 2">
    <name type="scientific">Saccharopolyspora rhizosphaerae</name>
    <dbReference type="NCBI Taxonomy" id="2492662"/>
    <lineage>
        <taxon>Bacteria</taxon>
        <taxon>Bacillati</taxon>
        <taxon>Actinomycetota</taxon>
        <taxon>Actinomycetes</taxon>
        <taxon>Pseudonocardiales</taxon>
        <taxon>Pseudonocardiaceae</taxon>
        <taxon>Saccharopolyspora</taxon>
    </lineage>
</organism>
<proteinExistence type="predicted"/>
<name>A0A3R8PYE0_9PSEU</name>
<dbReference type="Proteomes" id="UP000274515">
    <property type="component" value="Unassembled WGS sequence"/>
</dbReference>